<organism evidence="1 3">
    <name type="scientific">Rhizophagus clarus</name>
    <dbReference type="NCBI Taxonomy" id="94130"/>
    <lineage>
        <taxon>Eukaryota</taxon>
        <taxon>Fungi</taxon>
        <taxon>Fungi incertae sedis</taxon>
        <taxon>Mucoromycota</taxon>
        <taxon>Glomeromycotina</taxon>
        <taxon>Glomeromycetes</taxon>
        <taxon>Glomerales</taxon>
        <taxon>Glomeraceae</taxon>
        <taxon>Rhizophagus</taxon>
    </lineage>
</organism>
<dbReference type="EMBL" id="BEXD01003918">
    <property type="protein sequence ID" value="GBC03967.1"/>
    <property type="molecule type" value="Genomic_DNA"/>
</dbReference>
<accession>A0A2Z6SEY2</accession>
<keyword evidence="3" id="KW-1185">Reference proteome</keyword>
<name>A0A2Z6SEY2_9GLOM</name>
<proteinExistence type="predicted"/>
<evidence type="ECO:0000313" key="2">
    <source>
        <dbReference type="EMBL" id="GES75607.1"/>
    </source>
</evidence>
<evidence type="ECO:0000313" key="1">
    <source>
        <dbReference type="EMBL" id="GBC03967.1"/>
    </source>
</evidence>
<protein>
    <recommendedName>
        <fullName evidence="4">F-box domain-containing protein</fullName>
    </recommendedName>
</protein>
<dbReference type="AlphaFoldDB" id="A0A2Z6SEY2"/>
<reference evidence="2" key="2">
    <citation type="submission" date="2019-10" db="EMBL/GenBank/DDBJ databases">
        <title>Conservation and host-specific expression of non-tandemly repeated heterogenous ribosome RNA gene in arbuscular mycorrhizal fungi.</title>
        <authorList>
            <person name="Maeda T."/>
            <person name="Kobayashi Y."/>
            <person name="Nakagawa T."/>
            <person name="Ezawa T."/>
            <person name="Yamaguchi K."/>
            <person name="Bino T."/>
            <person name="Nishimoto Y."/>
            <person name="Shigenobu S."/>
            <person name="Kawaguchi M."/>
        </authorList>
    </citation>
    <scope>NUCLEOTIDE SEQUENCE</scope>
    <source>
        <strain evidence="2">HR1</strain>
    </source>
</reference>
<evidence type="ECO:0000313" key="3">
    <source>
        <dbReference type="Proteomes" id="UP000247702"/>
    </source>
</evidence>
<evidence type="ECO:0008006" key="4">
    <source>
        <dbReference type="Google" id="ProtNLM"/>
    </source>
</evidence>
<gene>
    <name evidence="2" type="ORF">RCL2_000303400</name>
    <name evidence="1" type="ORF">RclHR1_05420011</name>
</gene>
<dbReference type="Proteomes" id="UP000615446">
    <property type="component" value="Unassembled WGS sequence"/>
</dbReference>
<sequence length="466" mass="55037">MNKDIIFLILEKIQDDRKTLYSCLLVNKIWCNTTVPFLWKIPGKYKPTSKAMKILFGVILSQLSEESRNILKDHGIEIIYQRPLFNYIRYWRYLNLELLESMIHSIKIKEFQITLMRKEILKLFINKNTRFIGLYIPENFSYHIHLILGAESCLSTIEYLHCDANTNQSILKGLTKICKSIKKLRFDIIQGIKILELIKAQKNLNDIYMSSYSYLKDKLYCDNLEESLIKNSDTIQHLRMDWTPITKILSYLTNLINPNLSAHMGAPFLSFISEQQVPIKILKSLIENTKGNLSEISIFCHDKNDNKMLIKSIYQNCPSLRYLKLLFYNDNISELEILLINCQYLNGLVIITLENGFNWDNLFKILIRSSPMSLYKFKFSSYELKLESLKSFLDNWKERCPILLQTIPFCYCMNMSPPQLYYQKQLNCLINDYKTNGIIEEYDVDWCGHDFEDLKWVRGESLPYFN</sequence>
<dbReference type="EMBL" id="BLAL01000017">
    <property type="protein sequence ID" value="GES75607.1"/>
    <property type="molecule type" value="Genomic_DNA"/>
</dbReference>
<dbReference type="Proteomes" id="UP000247702">
    <property type="component" value="Unassembled WGS sequence"/>
</dbReference>
<reference evidence="1 3" key="1">
    <citation type="submission" date="2017-11" db="EMBL/GenBank/DDBJ databases">
        <title>The genome of Rhizophagus clarus HR1 reveals common genetic basis of auxotrophy among arbuscular mycorrhizal fungi.</title>
        <authorList>
            <person name="Kobayashi Y."/>
        </authorList>
    </citation>
    <scope>NUCLEOTIDE SEQUENCE [LARGE SCALE GENOMIC DNA]</scope>
    <source>
        <strain evidence="1 3">HR1</strain>
    </source>
</reference>
<dbReference type="OrthoDB" id="2318512at2759"/>
<comment type="caution">
    <text evidence="1">The sequence shown here is derived from an EMBL/GenBank/DDBJ whole genome shotgun (WGS) entry which is preliminary data.</text>
</comment>